<dbReference type="Proteomes" id="UP000682892">
    <property type="component" value="Chromosome 1"/>
</dbReference>
<reference evidence="1" key="1">
    <citation type="submission" date="2005-10" db="EMBL/GenBank/DDBJ databases">
        <authorList>
            <person name="Loftus B.J."/>
            <person name="Nene V.M."/>
            <person name="Hannick L.I."/>
            <person name="Bidwell S."/>
            <person name="Haas B."/>
            <person name="Amedeo P."/>
            <person name="Orvis J."/>
            <person name="Wortman J.R."/>
            <person name="White O.R."/>
            <person name="Salzberg S."/>
            <person name="Shumway M."/>
            <person name="Koo H."/>
            <person name="Zhao Y."/>
            <person name="Holmes M."/>
            <person name="Miller J."/>
            <person name="Schatz M."/>
            <person name="Pop M."/>
            <person name="Pai G."/>
            <person name="Utterback T."/>
            <person name="Rogers Y.-H."/>
            <person name="Kravitz S."/>
            <person name="Fraser C.M."/>
        </authorList>
    </citation>
    <scope>NUCLEOTIDE SEQUENCE</scope>
    <source>
        <strain evidence="1">Liverpool</strain>
    </source>
</reference>
<dbReference type="HOGENOM" id="CLU_1950551_0_0_1"/>
<gene>
    <name evidence="1" type="ORF">AaeL_AAEL017356</name>
</gene>
<reference evidence="1" key="3">
    <citation type="submission" date="2012-09" db="EMBL/GenBank/DDBJ databases">
        <authorList>
            <consortium name="VectorBase"/>
        </authorList>
    </citation>
    <scope>NUCLEOTIDE SEQUENCE</scope>
    <source>
        <strain evidence="1">Liverpool</strain>
    </source>
</reference>
<dbReference type="EMBL" id="CH477224">
    <property type="protein sequence ID" value="EJY57394.1"/>
    <property type="molecule type" value="Genomic_DNA"/>
</dbReference>
<protein>
    <submittedName>
        <fullName evidence="1">AAEL017356-PA</fullName>
    </submittedName>
</protein>
<name>J9HHQ0_AEDAE</name>
<dbReference type="eggNOG" id="ENOG502SX5J">
    <property type="taxonomic scope" value="Eukaryota"/>
</dbReference>
<reference evidence="1" key="2">
    <citation type="journal article" date="2007" name="Science">
        <title>Genome sequence of Aedes aegypti, a major arbovirus vector.</title>
        <authorList>
            <person name="Nene V."/>
            <person name="Wortman J.R."/>
            <person name="Lawson D."/>
            <person name="Haas B."/>
            <person name="Kodira C."/>
            <person name="Tu Z.J."/>
            <person name="Loftus B."/>
            <person name="Xi Z."/>
            <person name="Megy K."/>
            <person name="Grabherr M."/>
            <person name="Ren Q."/>
            <person name="Zdobnov E.M."/>
            <person name="Lobo N.F."/>
            <person name="Campbell K.S."/>
            <person name="Brown S.E."/>
            <person name="Bonaldo M.F."/>
            <person name="Zhu J."/>
            <person name="Sinkins S.P."/>
            <person name="Hogenkamp D.G."/>
            <person name="Amedeo P."/>
            <person name="Arensburger P."/>
            <person name="Atkinson P.W."/>
            <person name="Bidwell S."/>
            <person name="Biedler J."/>
            <person name="Birney E."/>
            <person name="Bruggner R.V."/>
            <person name="Costas J."/>
            <person name="Coy M.R."/>
            <person name="Crabtree J."/>
            <person name="Crawford M."/>
            <person name="Debruyn B."/>
            <person name="Decaprio D."/>
            <person name="Eiglmeier K."/>
            <person name="Eisenstadt E."/>
            <person name="El-Dorry H."/>
            <person name="Gelbart W.M."/>
            <person name="Gomes S.L."/>
            <person name="Hammond M."/>
            <person name="Hannick L.I."/>
            <person name="Hogan J.R."/>
            <person name="Holmes M.H."/>
            <person name="Jaffe D."/>
            <person name="Johnston J.S."/>
            <person name="Kennedy R.C."/>
            <person name="Koo H."/>
            <person name="Kravitz S."/>
            <person name="Kriventseva E.V."/>
            <person name="Kulp D."/>
            <person name="Labutti K."/>
            <person name="Lee E."/>
            <person name="Li S."/>
            <person name="Lovin D.D."/>
            <person name="Mao C."/>
            <person name="Mauceli E."/>
            <person name="Menck C.F."/>
            <person name="Miller J.R."/>
            <person name="Montgomery P."/>
            <person name="Mori A."/>
            <person name="Nascimento A.L."/>
            <person name="Naveira H.F."/>
            <person name="Nusbaum C."/>
            <person name="O'leary S."/>
            <person name="Orvis J."/>
            <person name="Pertea M."/>
            <person name="Quesneville H."/>
            <person name="Reidenbach K.R."/>
            <person name="Rogers Y.H."/>
            <person name="Roth C.W."/>
            <person name="Schneider J.R."/>
            <person name="Schatz M."/>
            <person name="Shumway M."/>
            <person name="Stanke M."/>
            <person name="Stinson E.O."/>
            <person name="Tubio J.M."/>
            <person name="Vanzee J.P."/>
            <person name="Verjovski-Almeida S."/>
            <person name="Werner D."/>
            <person name="White O."/>
            <person name="Wyder S."/>
            <person name="Zeng Q."/>
            <person name="Zhao Q."/>
            <person name="Zhao Y."/>
            <person name="Hill C.A."/>
            <person name="Raikhel A.S."/>
            <person name="Soares M.B."/>
            <person name="Knudson D.L."/>
            <person name="Lee N.H."/>
            <person name="Galagan J."/>
            <person name="Salzberg S.L."/>
            <person name="Paulsen I.T."/>
            <person name="Dimopoulos G."/>
            <person name="Collins F.H."/>
            <person name="Birren B."/>
            <person name="Fraser-Liggett C.M."/>
            <person name="Severson D.W."/>
        </authorList>
    </citation>
    <scope>NUCLEOTIDE SEQUENCE [LARGE SCALE GENOMIC DNA]</scope>
    <source>
        <strain evidence="1">Liverpool</strain>
    </source>
</reference>
<sequence length="129" mass="14755">MCAYARPGYQKLRIRVIHMRDNRRGQPNRSAMEGPHPGGTAFVITVTPMPAKHHLRSYLCSVYLRGHQSAARGPHVIFHCYLCGFAFTACKRSLTLHGGETEAMKLNFFFCLAPFLHAKYYQTDYVPFF</sequence>
<accession>J9HHQ0</accession>
<evidence type="ECO:0000313" key="2">
    <source>
        <dbReference type="Proteomes" id="UP000682892"/>
    </source>
</evidence>
<dbReference type="PaxDb" id="7159-AAEL017356-PA"/>
<dbReference type="AlphaFoldDB" id="J9HHQ0"/>
<organism evidence="1 2">
    <name type="scientific">Aedes aegypti</name>
    <name type="common">Yellowfever mosquito</name>
    <name type="synonym">Culex aegypti</name>
    <dbReference type="NCBI Taxonomy" id="7159"/>
    <lineage>
        <taxon>Eukaryota</taxon>
        <taxon>Metazoa</taxon>
        <taxon>Ecdysozoa</taxon>
        <taxon>Arthropoda</taxon>
        <taxon>Hexapoda</taxon>
        <taxon>Insecta</taxon>
        <taxon>Pterygota</taxon>
        <taxon>Neoptera</taxon>
        <taxon>Endopterygota</taxon>
        <taxon>Diptera</taxon>
        <taxon>Nematocera</taxon>
        <taxon>Culicoidea</taxon>
        <taxon>Culicidae</taxon>
        <taxon>Culicinae</taxon>
        <taxon>Aedini</taxon>
        <taxon>Aedes</taxon>
        <taxon>Stegomyia</taxon>
    </lineage>
</organism>
<proteinExistence type="predicted"/>
<evidence type="ECO:0000313" key="1">
    <source>
        <dbReference type="EMBL" id="EJY57394.1"/>
    </source>
</evidence>